<gene>
    <name evidence="2" type="ORF">C1702_04545</name>
    <name evidence="3" type="ORF">EV676_101363</name>
</gene>
<name>A0A2S5T734_9BURK</name>
<evidence type="ECO:0000259" key="1">
    <source>
        <dbReference type="Pfam" id="PF23296"/>
    </source>
</evidence>
<dbReference type="AlphaFoldDB" id="A0A2S5T734"/>
<proteinExistence type="predicted"/>
<evidence type="ECO:0000313" key="5">
    <source>
        <dbReference type="Proteomes" id="UP000294772"/>
    </source>
</evidence>
<sequence length="136" mass="15495">MNGAARTPGDQAADRLRAARAALSELFLDREFDDADRRRLCEALAATGLDLATLERVFTEELEPLLSANLRTPAGEWAGFDIDWLEARIRERQGQQDGWRRWWQRGRQALAGRSPAHEEWLRLRELLVARAGSERG</sequence>
<reference evidence="3 5" key="2">
    <citation type="submission" date="2019-03" db="EMBL/GenBank/DDBJ databases">
        <title>Genomic Encyclopedia of Type Strains, Phase IV (KMG-IV): sequencing the most valuable type-strain genomes for metagenomic binning, comparative biology and taxonomic classification.</title>
        <authorList>
            <person name="Goeker M."/>
        </authorList>
    </citation>
    <scope>NUCLEOTIDE SEQUENCE [LARGE SCALE GENOMIC DNA]</scope>
    <source>
        <strain evidence="3 5">DSM 15264</strain>
    </source>
</reference>
<dbReference type="Pfam" id="PF23296">
    <property type="entry name" value="DUF7079"/>
    <property type="match status" value="1"/>
</dbReference>
<evidence type="ECO:0000313" key="4">
    <source>
        <dbReference type="Proteomes" id="UP000239406"/>
    </source>
</evidence>
<feature type="domain" description="DUF7079" evidence="1">
    <location>
        <begin position="17"/>
        <end position="125"/>
    </location>
</feature>
<evidence type="ECO:0000313" key="3">
    <source>
        <dbReference type="EMBL" id="TCP09784.1"/>
    </source>
</evidence>
<evidence type="ECO:0000313" key="2">
    <source>
        <dbReference type="EMBL" id="PPE70813.1"/>
    </source>
</evidence>
<organism evidence="2 4">
    <name type="scientific">Caldimonas thermodepolymerans</name>
    <dbReference type="NCBI Taxonomy" id="215580"/>
    <lineage>
        <taxon>Bacteria</taxon>
        <taxon>Pseudomonadati</taxon>
        <taxon>Pseudomonadota</taxon>
        <taxon>Betaproteobacteria</taxon>
        <taxon>Burkholderiales</taxon>
        <taxon>Sphaerotilaceae</taxon>
        <taxon>Caldimonas</taxon>
    </lineage>
</organism>
<protein>
    <recommendedName>
        <fullName evidence="1">DUF7079 domain-containing protein</fullName>
    </recommendedName>
</protein>
<dbReference type="InterPro" id="IPR055507">
    <property type="entry name" value="DUF7079"/>
</dbReference>
<accession>A0A2S5T734</accession>
<dbReference type="Proteomes" id="UP000294772">
    <property type="component" value="Unassembled WGS sequence"/>
</dbReference>
<dbReference type="Proteomes" id="UP000239406">
    <property type="component" value="Unassembled WGS sequence"/>
</dbReference>
<reference evidence="2 4" key="1">
    <citation type="submission" date="2018-02" db="EMBL/GenBank/DDBJ databases">
        <title>Reclassifiation of [Polyangium] brachysporum DSM 7029 as Guopingzhaonella breviflexa gen. nov., sp. nov., a member of the family Comamonadaceae.</title>
        <authorList>
            <person name="Tang B."/>
        </authorList>
    </citation>
    <scope>NUCLEOTIDE SEQUENCE [LARGE SCALE GENOMIC DNA]</scope>
    <source>
        <strain evidence="2 4">DSM 15344</strain>
    </source>
</reference>
<dbReference type="EMBL" id="SLXF01000001">
    <property type="protein sequence ID" value="TCP09784.1"/>
    <property type="molecule type" value="Genomic_DNA"/>
</dbReference>
<dbReference type="EMBL" id="PSNY01000004">
    <property type="protein sequence ID" value="PPE70813.1"/>
    <property type="molecule type" value="Genomic_DNA"/>
</dbReference>
<dbReference type="RefSeq" id="WP_104356503.1">
    <property type="nucleotide sequence ID" value="NZ_CALFFA010000022.1"/>
</dbReference>
<keyword evidence="4" id="KW-1185">Reference proteome</keyword>
<comment type="caution">
    <text evidence="2">The sequence shown here is derived from an EMBL/GenBank/DDBJ whole genome shotgun (WGS) entry which is preliminary data.</text>
</comment>
<dbReference type="OrthoDB" id="9155008at2"/>